<evidence type="ECO:0000313" key="8">
    <source>
        <dbReference type="Proteomes" id="UP000839052"/>
    </source>
</evidence>
<feature type="domain" description="Helicase C-terminal" evidence="6">
    <location>
        <begin position="238"/>
        <end position="402"/>
    </location>
</feature>
<dbReference type="SMART" id="SM00847">
    <property type="entry name" value="HA2"/>
    <property type="match status" value="1"/>
</dbReference>
<dbReference type="CDD" id="cd18791">
    <property type="entry name" value="SF2_C_RHA"/>
    <property type="match status" value="1"/>
</dbReference>
<evidence type="ECO:0000256" key="1">
    <source>
        <dbReference type="ARBA" id="ARBA00022741"/>
    </source>
</evidence>
<evidence type="ECO:0000256" key="4">
    <source>
        <dbReference type="ARBA" id="ARBA00022840"/>
    </source>
</evidence>
<dbReference type="SMART" id="SM00487">
    <property type="entry name" value="DEXDc"/>
    <property type="match status" value="1"/>
</dbReference>
<dbReference type="EC" id="3.6.4.13" evidence="7"/>
<keyword evidence="8" id="KW-1185">Reference proteome</keyword>
<evidence type="ECO:0000259" key="6">
    <source>
        <dbReference type="PROSITE" id="PS51194"/>
    </source>
</evidence>
<proteinExistence type="predicted"/>
<dbReference type="RefSeq" id="WP_239795626.1">
    <property type="nucleotide sequence ID" value="NZ_OU912926.1"/>
</dbReference>
<dbReference type="Gene3D" id="1.20.120.1080">
    <property type="match status" value="1"/>
</dbReference>
<name>A0ABM8YVM9_9PROT</name>
<keyword evidence="3 7" id="KW-0347">Helicase</keyword>
<dbReference type="InterPro" id="IPR011709">
    <property type="entry name" value="DEAD-box_helicase_OB_fold"/>
</dbReference>
<dbReference type="Pfam" id="PF00270">
    <property type="entry name" value="DEAD"/>
    <property type="match status" value="1"/>
</dbReference>
<accession>A0ABM8YVM9</accession>
<dbReference type="Gene3D" id="3.40.50.300">
    <property type="entry name" value="P-loop containing nucleotide triphosphate hydrolases"/>
    <property type="match status" value="2"/>
</dbReference>
<dbReference type="SUPFAM" id="SSF52540">
    <property type="entry name" value="P-loop containing nucleoside triphosphate hydrolases"/>
    <property type="match status" value="1"/>
</dbReference>
<dbReference type="InterPro" id="IPR001650">
    <property type="entry name" value="Helicase_C-like"/>
</dbReference>
<gene>
    <name evidence="7" type="primary">hrpA</name>
    <name evidence="7" type="ORF">NTG6680_0280</name>
</gene>
<dbReference type="Pfam" id="PF21010">
    <property type="entry name" value="HA2_C"/>
    <property type="match status" value="1"/>
</dbReference>
<dbReference type="NCBIfam" id="NF008348">
    <property type="entry name" value="PRK11131.1"/>
    <property type="match status" value="1"/>
</dbReference>
<keyword evidence="4" id="KW-0067">ATP-binding</keyword>
<reference evidence="7 8" key="1">
    <citation type="submission" date="2021-10" db="EMBL/GenBank/DDBJ databases">
        <authorList>
            <person name="Koch H."/>
        </authorList>
    </citation>
    <scope>NUCLEOTIDE SEQUENCE [LARGE SCALE GENOMIC DNA]</scope>
    <source>
        <strain evidence="7">6680</strain>
    </source>
</reference>
<dbReference type="SMART" id="SM00382">
    <property type="entry name" value="AAA"/>
    <property type="match status" value="1"/>
</dbReference>
<feature type="domain" description="Helicase ATP-binding" evidence="5">
    <location>
        <begin position="44"/>
        <end position="207"/>
    </location>
</feature>
<keyword evidence="2 7" id="KW-0378">Hydrolase</keyword>
<dbReference type="PROSITE" id="PS51194">
    <property type="entry name" value="HELICASE_CTER"/>
    <property type="match status" value="1"/>
</dbReference>
<dbReference type="PROSITE" id="PS51192">
    <property type="entry name" value="HELICASE_ATP_BIND_1"/>
    <property type="match status" value="1"/>
</dbReference>
<dbReference type="GO" id="GO:0003724">
    <property type="term" value="F:RNA helicase activity"/>
    <property type="evidence" value="ECO:0007669"/>
    <property type="project" value="UniProtKB-EC"/>
</dbReference>
<dbReference type="InterPro" id="IPR007502">
    <property type="entry name" value="Helicase-assoc_dom"/>
</dbReference>
<evidence type="ECO:0000256" key="2">
    <source>
        <dbReference type="ARBA" id="ARBA00022801"/>
    </source>
</evidence>
<dbReference type="InterPro" id="IPR014001">
    <property type="entry name" value="Helicase_ATP-bd"/>
</dbReference>
<dbReference type="Proteomes" id="UP000839052">
    <property type="component" value="Chromosome"/>
</dbReference>
<dbReference type="Pfam" id="PF07717">
    <property type="entry name" value="OB_NTP_bind"/>
    <property type="match status" value="1"/>
</dbReference>
<dbReference type="NCBIfam" id="TIGR01967">
    <property type="entry name" value="DEAH_box_HrpA"/>
    <property type="match status" value="1"/>
</dbReference>
<dbReference type="InterPro" id="IPR027417">
    <property type="entry name" value="P-loop_NTPase"/>
</dbReference>
<dbReference type="InterPro" id="IPR011545">
    <property type="entry name" value="DEAD/DEAH_box_helicase_dom"/>
</dbReference>
<organism evidence="7 8">
    <name type="scientific">Candidatus Nitrotoga arctica</name>
    <dbReference type="NCBI Taxonomy" id="453162"/>
    <lineage>
        <taxon>Bacteria</taxon>
        <taxon>Pseudomonadati</taxon>
        <taxon>Pseudomonadota</taxon>
        <taxon>Betaproteobacteria</taxon>
        <taxon>Nitrosomonadales</taxon>
        <taxon>Gallionellaceae</taxon>
        <taxon>Candidatus Nitrotoga</taxon>
    </lineage>
</organism>
<keyword evidence="1" id="KW-0547">Nucleotide-binding</keyword>
<dbReference type="Pfam" id="PF04408">
    <property type="entry name" value="WHD_HA2"/>
    <property type="match status" value="1"/>
</dbReference>
<dbReference type="GO" id="GO:0016787">
    <property type="term" value="F:hydrolase activity"/>
    <property type="evidence" value="ECO:0007669"/>
    <property type="project" value="UniProtKB-KW"/>
</dbReference>
<dbReference type="SMART" id="SM00490">
    <property type="entry name" value="HELICc"/>
    <property type="match status" value="1"/>
</dbReference>
<dbReference type="InterPro" id="IPR010222">
    <property type="entry name" value="RNA_helicase_HrpA"/>
</dbReference>
<dbReference type="InterPro" id="IPR048333">
    <property type="entry name" value="HA2_WH"/>
</dbReference>
<dbReference type="EMBL" id="OU912926">
    <property type="protein sequence ID" value="CAG9931533.1"/>
    <property type="molecule type" value="Genomic_DNA"/>
</dbReference>
<evidence type="ECO:0000256" key="3">
    <source>
        <dbReference type="ARBA" id="ARBA00022806"/>
    </source>
</evidence>
<dbReference type="Pfam" id="PF00271">
    <property type="entry name" value="Helicase_C"/>
    <property type="match status" value="1"/>
</dbReference>
<dbReference type="PANTHER" id="PTHR18934:SF99">
    <property type="entry name" value="ATP-DEPENDENT RNA HELICASE DHX37-RELATED"/>
    <property type="match status" value="1"/>
</dbReference>
<sequence>MTDRQSHPIHAGSFQARRAARIELLAPIEFPLDLPVVLRREELAQAIVANQVIIVCGETGSGKTTQLPKICLSLGRGVQGVIAHTQPRRVAARSVATRIAFELKTELGGVVGYKIRFNDKVSADTCIKLMTDGILLAEIQSDRLLKKYDTIIIDEAHERSLNIDFLLGYFKQLLPRRRDLKLIITSATLDAERFAKHFSGAPIMLVSGRSYPVEVRYRPLQENAEGEMQDIPQAVCAALDELAVDGLRGDILVFLPGEREIRDTAEALRKHHPIGVEILPLFSRLSAAEQDRVFKTSGMRRVVLATNVAETSLTVPNIGYVIDSGLARINRYSIRQKVEQLRVEKIARAAANQRAGRCGRVMSGICVRLYDEPDFLARTEYSDAEIFRVSLATVILRMSALGLGEVEQFPFIEPPGSRSIADGYQLLAQLNAINEERQLTPLGRELAKLPLDPKIARLLLAGRQYHCLQEILIIASALSLQDPRDRPSEWRKAADDAHQRFNDERSDFLAYVNLWAWFQEAVKHKKSKRLWANECREKFLSPLRLREWHELYQQLHAQVAEMGMRLNEIPASYEEIHKALLTGLLGNVGCKSVDREAHYQGAREIKFFIVPNSVLAKKSPKWVVAAELTETTKLYARCVARIEPEWLEEVGAHLIKRHYFDPHWEKKAAQVVAFERSTLYGLIINPKKRVHYGPMNVPESRAVFIRQALMAGEFHTLAPFFSHNQKLIQDIEALEHKARRPDVLVDDELIFAFYDSIIPPHIYNGAAFEAWRKEAERANPRLLYLQRDDLMRHEAAGITTDQFPPQLVMNNISYALAYHFVPGKSDDGVNLTVPLALINQVSAPRCEYLVPGLLAEKVTQLVKTLPQKLRRHLVPVPEFAALFCREVPPSDTPLLQALARYIREQKQFEVLLDAFRLEQLPAHLLMNFYVVDEHGRQLGVSRNFIQLRAELAPKLAPAAAKGAAAEQKRVRFIDWSMDEDGLGGFKETSEIHRAGQVVTLFNALVDENDAVSLRTFDTRDEALSAHRIGLRRLFMLALKDQVKFLEKNLGLQAMAMQFLSFGSIQDLRRQILAVTFDRCCMNEPWPTNETEFTARCKEAKSRLTLVAQEIARLIGEILSEYQLVHKKIQAAKSNGQAVQDMRMQYEWLLQKEFIARIPYERLQHLSRYLKAINVRLEKLRVDAARDARQYTQMQSLQQAWQRKLTAQQGNIDARMEEFGWLLQELRVSLFAQELKTPVIVSVKRLEKLWEQM</sequence>
<evidence type="ECO:0000259" key="5">
    <source>
        <dbReference type="PROSITE" id="PS51192"/>
    </source>
</evidence>
<dbReference type="InterPro" id="IPR003593">
    <property type="entry name" value="AAA+_ATPase"/>
</dbReference>
<evidence type="ECO:0000313" key="7">
    <source>
        <dbReference type="EMBL" id="CAG9931533.1"/>
    </source>
</evidence>
<protein>
    <submittedName>
        <fullName evidence="7">ATP-dependent RNA helicase HrpA</fullName>
        <ecNumber evidence="7">3.6.4.13</ecNumber>
    </submittedName>
</protein>
<dbReference type="Pfam" id="PF11898">
    <property type="entry name" value="DUF3418"/>
    <property type="match status" value="1"/>
</dbReference>
<dbReference type="InterPro" id="IPR024590">
    <property type="entry name" value="HrpA_C"/>
</dbReference>
<dbReference type="PANTHER" id="PTHR18934">
    <property type="entry name" value="ATP-DEPENDENT RNA HELICASE"/>
    <property type="match status" value="1"/>
</dbReference>